<dbReference type="EC" id="3.1.4.-" evidence="9"/>
<dbReference type="InterPro" id="IPR002332">
    <property type="entry name" value="N-reg_PII_urydylation_site"/>
</dbReference>
<dbReference type="GO" id="GO:0008773">
    <property type="term" value="F:[protein-PII] uridylyltransferase activity"/>
    <property type="evidence" value="ECO:0007669"/>
    <property type="project" value="UniProtKB-UniRule"/>
</dbReference>
<dbReference type="InterPro" id="IPR015867">
    <property type="entry name" value="N-reg_PII/ATP_PRibTrfase_C"/>
</dbReference>
<dbReference type="SMART" id="SM00938">
    <property type="entry name" value="P-II"/>
    <property type="match status" value="1"/>
</dbReference>
<evidence type="ECO:0000256" key="8">
    <source>
        <dbReference type="ARBA" id="ARBA00023268"/>
    </source>
</evidence>
<comment type="domain">
    <text evidence="9">Has four distinct domains: an N-terminal nucleotidyltransferase (NT) domain responsible for UTase activity, a central HD domain that encodes UR activity, and two C-terminal ACT domains that seem to have a role in glutamine sensing.</text>
</comment>
<dbReference type="SUPFAM" id="SSF81301">
    <property type="entry name" value="Nucleotidyltransferase"/>
    <property type="match status" value="1"/>
</dbReference>
<sequence>MKLITAIVKPFTLDDVKASLEDAGVLGMTVSEIQGYGRQKGHTEVYRGAEYSVDFVPKVRVEVVVDDSIVDKVVDSIVRAARTGKIGDGKVWVSPWTPSCGYAPVNADRTRCESRRALLNRSGTGRRRPTRDDSRPARSVRNRLPGKRFGCRTAPIAFPRPAGTASCGAATGLAGPARVLADRQGRRNRDHRRQRVRDRRVGGLGRRELLPHSDLDLLLVHDGKPAEVLGEVADKLWYPLWDANIRLDHSVRTVPDALAVANSDLVAALGMLEARHIAGDKRLSDGLIEGVRRQWRSGIRSRMDELVEITHDRWLRYGRIAQRAEPDLKSGRGGLRDVQLLNALAIAQLIDRHGMAAPGLPVGSLDDAYLTLLNVRTELHRVSGRGHDLLLAQHADDISAALHFGDRFDLARMLSGAGRTIAYHSETGLRTAVNALPRRGISALRHRPKRRPLDEGVVEYASEIVLARDAHPERDPGLMLRVAAAAADTGLPIGAATLSRLATCTPELPTPWPREVLDDLLVVLLAGPTAVGTIEALDRTGLWGRLLPEWGSIRDLPPRDVAHKWTVDRHVIETAIHAAPLSTRVARPDLLALGALLHDIGKGRGADHSVLGSEMVMQIGERLGLPPADIDVLSKLVRHHLLLPVVATRSDLNDPKTIEGVSEALGGDPQLLEVLHALTEADSKATGPGVWSDWKASLVEKLVSRCRMVMAGEALPQAKPLAPHYLSLAADHGVHVEIGPGDSARMYQVVMVAPDKPGLVSKAAAVLALNSLGVHSAAVNSHDGVAITEFVVSPLFGSPPAAELLRQQFVGALGGDVDVLAMVEKRDSEASSFASERAGEVVAGVPVTRSAAPPRILWLQSAIPGQLLLEVRAMDRPGLLALLAHALERAGADIRWAKVNTFGSTAADVFCVTVPGEFDVPAAVEQQLSAVLGTPADVLVDEPVGD</sequence>
<dbReference type="InterPro" id="IPR002187">
    <property type="entry name" value="N-reg_PII"/>
</dbReference>
<dbReference type="GO" id="GO:0000166">
    <property type="term" value="F:nucleotide binding"/>
    <property type="evidence" value="ECO:0007669"/>
    <property type="project" value="UniProtKB-KW"/>
</dbReference>
<evidence type="ECO:0000313" key="14">
    <source>
        <dbReference type="EMBL" id="OOK83005.1"/>
    </source>
</evidence>
<dbReference type="PROSITE" id="PS51831">
    <property type="entry name" value="HD"/>
    <property type="match status" value="1"/>
</dbReference>
<comment type="cofactor">
    <cofactor evidence="9">
        <name>Mg(2+)</name>
        <dbReference type="ChEBI" id="CHEBI:18420"/>
    </cofactor>
</comment>
<evidence type="ECO:0000256" key="5">
    <source>
        <dbReference type="ARBA" id="ARBA00022741"/>
    </source>
</evidence>
<evidence type="ECO:0000313" key="15">
    <source>
        <dbReference type="Proteomes" id="UP000189229"/>
    </source>
</evidence>
<keyword evidence="4" id="KW-0677">Repeat</keyword>
<dbReference type="Proteomes" id="UP000189229">
    <property type="component" value="Unassembled WGS sequence"/>
</dbReference>
<evidence type="ECO:0000256" key="1">
    <source>
        <dbReference type="ARBA" id="ARBA00022553"/>
    </source>
</evidence>
<comment type="activity regulation">
    <text evidence="9">Uridylyltransferase (UTase) activity is inhibited by glutamine, while glutamine activates uridylyl-removing (UR) activity.</text>
</comment>
<dbReference type="EC" id="2.7.7.59" evidence="9"/>
<dbReference type="Gene3D" id="3.30.70.120">
    <property type="match status" value="1"/>
</dbReference>
<keyword evidence="2 9" id="KW-0808">Transferase</keyword>
<dbReference type="NCBIfam" id="TIGR01693">
    <property type="entry name" value="UTase_glnD"/>
    <property type="match status" value="1"/>
</dbReference>
<dbReference type="InterPro" id="IPR045865">
    <property type="entry name" value="ACT-like_dom_sf"/>
</dbReference>
<comment type="function">
    <text evidence="9">Modifies, by uridylylation and deuridylylation, the PII regulatory proteins (GlnB and homologs), in response to the nitrogen status of the cell that GlnD senses through the glutamine level. Under low glutamine levels, catalyzes the conversion of the PII proteins and UTP to PII-UMP and PPi, while under higher glutamine levels, GlnD hydrolyzes PII-UMP to PII and UMP (deuridylylation). Thus, controls uridylylation state and activity of the PII proteins, and plays an important role in the regulation of nitrogen metabolism.</text>
</comment>
<dbReference type="SUPFAM" id="SSF54913">
    <property type="entry name" value="GlnB-like"/>
    <property type="match status" value="1"/>
</dbReference>
<dbReference type="InterPro" id="IPR002912">
    <property type="entry name" value="ACT_dom"/>
</dbReference>
<keyword evidence="8 9" id="KW-0511">Multifunctional enzyme</keyword>
<dbReference type="PROSITE" id="PS51671">
    <property type="entry name" value="ACT"/>
    <property type="match status" value="2"/>
</dbReference>
<dbReference type="SMART" id="SM00471">
    <property type="entry name" value="HDc"/>
    <property type="match status" value="1"/>
</dbReference>
<dbReference type="SUPFAM" id="SSF55021">
    <property type="entry name" value="ACT-like"/>
    <property type="match status" value="2"/>
</dbReference>
<evidence type="ECO:0000259" key="12">
    <source>
        <dbReference type="PROSITE" id="PS51671"/>
    </source>
</evidence>
<feature type="modified residue" description="O-UMP-tyrosine" evidence="10">
    <location>
        <position position="51"/>
    </location>
</feature>
<dbReference type="PRINTS" id="PR00340">
    <property type="entry name" value="PIIGLNB"/>
</dbReference>
<reference evidence="14 15" key="1">
    <citation type="submission" date="2017-02" db="EMBL/GenBank/DDBJ databases">
        <title>Complete genome sequences of Mycobacterium kansasii strains isolated from rhesus macaques.</title>
        <authorList>
            <person name="Panda A."/>
            <person name="Nagaraj S."/>
            <person name="Zhao X."/>
            <person name="Tettelin H."/>
            <person name="Detolla L.J."/>
        </authorList>
    </citation>
    <scope>NUCLEOTIDE SEQUENCE [LARGE SCALE GENOMIC DNA]</scope>
    <source>
        <strain evidence="14 15">11-3813</strain>
    </source>
</reference>
<dbReference type="Gene3D" id="1.10.3090.10">
    <property type="entry name" value="cca-adding enzyme, domain 2"/>
    <property type="match status" value="1"/>
</dbReference>
<dbReference type="Pfam" id="PF01966">
    <property type="entry name" value="HD"/>
    <property type="match status" value="1"/>
</dbReference>
<protein>
    <recommendedName>
        <fullName evidence="9">Bifunctional uridylyltransferase/uridylyl-removing enzyme</fullName>
        <shortName evidence="9">UTase/UR</shortName>
    </recommendedName>
    <alternativeName>
        <fullName evidence="9">Bifunctional [protein-PII] modification enzyme</fullName>
    </alternativeName>
    <alternativeName>
        <fullName evidence="9">Bifunctional nitrogen sensor protein</fullName>
    </alternativeName>
    <domain>
        <recommendedName>
            <fullName evidence="9">[Protein-PII] uridylyltransferase</fullName>
            <shortName evidence="9">PII uridylyltransferase</shortName>
            <shortName evidence="9">UTase</shortName>
            <ecNumber evidence="9">2.7.7.59</ecNumber>
        </recommendedName>
    </domain>
    <domain>
        <recommendedName>
            <fullName evidence="9">[Protein-PII]-UMP uridylyl-removing enzyme</fullName>
            <shortName evidence="9">UR</shortName>
            <ecNumber evidence="9">3.1.4.-</ecNumber>
        </recommendedName>
    </domain>
</protein>
<keyword evidence="1 10" id="KW-0597">Phosphoprotein</keyword>
<dbReference type="CDD" id="cd05401">
    <property type="entry name" value="NT_GlnE_GlnD_like"/>
    <property type="match status" value="1"/>
</dbReference>
<feature type="domain" description="ACT" evidence="12">
    <location>
        <begin position="748"/>
        <end position="824"/>
    </location>
</feature>
<organism evidence="14 15">
    <name type="scientific">Mycobacterium kansasii</name>
    <dbReference type="NCBI Taxonomy" id="1768"/>
    <lineage>
        <taxon>Bacteria</taxon>
        <taxon>Bacillati</taxon>
        <taxon>Actinomycetota</taxon>
        <taxon>Actinomycetes</taxon>
        <taxon>Mycobacteriales</taxon>
        <taxon>Mycobacteriaceae</taxon>
        <taxon>Mycobacterium</taxon>
    </lineage>
</organism>
<dbReference type="NCBIfam" id="NF002895">
    <property type="entry name" value="PRK03381.1"/>
    <property type="match status" value="1"/>
</dbReference>
<evidence type="ECO:0000256" key="7">
    <source>
        <dbReference type="ARBA" id="ARBA00022842"/>
    </source>
</evidence>
<keyword evidence="3 9" id="KW-0548">Nucleotidyltransferase</keyword>
<comment type="similarity">
    <text evidence="9">Belongs to the GlnD family.</text>
</comment>
<comment type="caution">
    <text evidence="14">The sequence shown here is derived from an EMBL/GenBank/DDBJ whole genome shotgun (WGS) entry which is preliminary data.</text>
</comment>
<feature type="region of interest" description="Uridylyltransferase" evidence="9">
    <location>
        <begin position="1"/>
        <end position="452"/>
    </location>
</feature>
<evidence type="ECO:0000256" key="11">
    <source>
        <dbReference type="SAM" id="MobiDB-lite"/>
    </source>
</evidence>
<comment type="caution">
    <text evidence="9">Lacks conserved residue(s) required for the propagation of feature annotation.</text>
</comment>
<dbReference type="GO" id="GO:0008081">
    <property type="term" value="F:phosphoric diester hydrolase activity"/>
    <property type="evidence" value="ECO:0007669"/>
    <property type="project" value="UniProtKB-UniRule"/>
</dbReference>
<name>A0A1V3XUX5_MYCKA</name>
<proteinExistence type="inferred from homology"/>
<dbReference type="SUPFAM" id="SSF109604">
    <property type="entry name" value="HD-domain/PDEase-like"/>
    <property type="match status" value="1"/>
</dbReference>
<evidence type="ECO:0000259" key="13">
    <source>
        <dbReference type="PROSITE" id="PS51831"/>
    </source>
</evidence>
<keyword evidence="6 9" id="KW-0378">Hydrolase</keyword>
<dbReference type="GO" id="GO:0030234">
    <property type="term" value="F:enzyme regulator activity"/>
    <property type="evidence" value="ECO:0007669"/>
    <property type="project" value="InterPro"/>
</dbReference>
<dbReference type="PROSITE" id="PS00496">
    <property type="entry name" value="PII_GLNB_UMP"/>
    <property type="match status" value="1"/>
</dbReference>
<evidence type="ECO:0000256" key="6">
    <source>
        <dbReference type="ARBA" id="ARBA00022801"/>
    </source>
</evidence>
<feature type="domain" description="HD" evidence="13">
    <location>
        <begin position="567"/>
        <end position="675"/>
    </location>
</feature>
<dbReference type="InterPro" id="IPR011322">
    <property type="entry name" value="N-reg_PII-like_a/b"/>
</dbReference>
<dbReference type="PROSITE" id="PS51343">
    <property type="entry name" value="PII_GLNB_DOM"/>
    <property type="match status" value="1"/>
</dbReference>
<dbReference type="Pfam" id="PF08335">
    <property type="entry name" value="GlnD_UR_UTase"/>
    <property type="match status" value="1"/>
</dbReference>
<dbReference type="PANTHER" id="PTHR47320:SF1">
    <property type="entry name" value="BIFUNCTIONAL URIDYLYLTRANSFERASE_URIDYLYL-REMOVING ENZYME"/>
    <property type="match status" value="1"/>
</dbReference>
<dbReference type="Gene3D" id="3.30.70.260">
    <property type="match status" value="1"/>
</dbReference>
<gene>
    <name evidence="9 14" type="primary">glnD</name>
    <name evidence="14" type="ORF">BZL30_0636</name>
</gene>
<evidence type="ECO:0000256" key="10">
    <source>
        <dbReference type="PIRSR" id="PIRSR602187-50"/>
    </source>
</evidence>
<dbReference type="InterPro" id="IPR043519">
    <property type="entry name" value="NT_sf"/>
</dbReference>
<keyword evidence="5" id="KW-0547">Nucleotide-binding</keyword>
<comment type="catalytic activity">
    <reaction evidence="9">
        <text>[protein-PII]-L-tyrosine + UTP = [protein-PII]-uridylyl-L-tyrosine + diphosphate</text>
        <dbReference type="Rhea" id="RHEA:13673"/>
        <dbReference type="Rhea" id="RHEA-COMP:12147"/>
        <dbReference type="Rhea" id="RHEA-COMP:12148"/>
        <dbReference type="ChEBI" id="CHEBI:33019"/>
        <dbReference type="ChEBI" id="CHEBI:46398"/>
        <dbReference type="ChEBI" id="CHEBI:46858"/>
        <dbReference type="ChEBI" id="CHEBI:90602"/>
        <dbReference type="EC" id="2.7.7.59"/>
    </reaction>
</comment>
<dbReference type="AlphaFoldDB" id="A0A1V3XUX5"/>
<dbReference type="Pfam" id="PF00543">
    <property type="entry name" value="P-II"/>
    <property type="match status" value="1"/>
</dbReference>
<dbReference type="InterPro" id="IPR013546">
    <property type="entry name" value="PII_UdlTrfase/GS_AdlTrfase"/>
</dbReference>
<dbReference type="PANTHER" id="PTHR47320">
    <property type="entry name" value="BIFUNCTIONAL URIDYLYLTRANSFERASE/URIDYLYL-REMOVING ENZYME"/>
    <property type="match status" value="1"/>
</dbReference>
<evidence type="ECO:0000256" key="4">
    <source>
        <dbReference type="ARBA" id="ARBA00022737"/>
    </source>
</evidence>
<comment type="catalytic activity">
    <reaction evidence="9">
        <text>[protein-PII]-uridylyl-L-tyrosine + H2O = [protein-PII]-L-tyrosine + UMP + H(+)</text>
        <dbReference type="Rhea" id="RHEA:48600"/>
        <dbReference type="Rhea" id="RHEA-COMP:12147"/>
        <dbReference type="Rhea" id="RHEA-COMP:12148"/>
        <dbReference type="ChEBI" id="CHEBI:15377"/>
        <dbReference type="ChEBI" id="CHEBI:15378"/>
        <dbReference type="ChEBI" id="CHEBI:46858"/>
        <dbReference type="ChEBI" id="CHEBI:57865"/>
        <dbReference type="ChEBI" id="CHEBI:90602"/>
    </reaction>
</comment>
<evidence type="ECO:0000256" key="9">
    <source>
        <dbReference type="HAMAP-Rule" id="MF_00277"/>
    </source>
</evidence>
<dbReference type="EMBL" id="MVBM01000001">
    <property type="protein sequence ID" value="OOK83005.1"/>
    <property type="molecule type" value="Genomic_DNA"/>
</dbReference>
<dbReference type="HAMAP" id="MF_00277">
    <property type="entry name" value="PII_uridylyl_transf"/>
    <property type="match status" value="1"/>
</dbReference>
<evidence type="ECO:0000256" key="3">
    <source>
        <dbReference type="ARBA" id="ARBA00022695"/>
    </source>
</evidence>
<dbReference type="InterPro" id="IPR010043">
    <property type="entry name" value="UTase/UR"/>
</dbReference>
<accession>A0A1V3XUX5</accession>
<evidence type="ECO:0000256" key="2">
    <source>
        <dbReference type="ARBA" id="ARBA00022679"/>
    </source>
</evidence>
<dbReference type="InterPro" id="IPR006674">
    <property type="entry name" value="HD_domain"/>
</dbReference>
<feature type="region of interest" description="Disordered" evidence="11">
    <location>
        <begin position="119"/>
        <end position="145"/>
    </location>
</feature>
<feature type="domain" description="ACT" evidence="12">
    <location>
        <begin position="868"/>
        <end position="943"/>
    </location>
</feature>
<dbReference type="InterPro" id="IPR003607">
    <property type="entry name" value="HD/PDEase_dom"/>
</dbReference>
<keyword evidence="7 9" id="KW-0460">Magnesium</keyword>
<dbReference type="GO" id="GO:0006808">
    <property type="term" value="P:regulation of nitrogen utilization"/>
    <property type="evidence" value="ECO:0007669"/>
    <property type="project" value="UniProtKB-UniRule"/>
</dbReference>